<name>A0A845L1X1_9FIRM</name>
<dbReference type="RefSeq" id="WP_161255635.1">
    <property type="nucleotide sequence ID" value="NZ_WXEY01000003.1"/>
</dbReference>
<keyword evidence="2" id="KW-1185">Reference proteome</keyword>
<evidence type="ECO:0000313" key="1">
    <source>
        <dbReference type="EMBL" id="MZP29029.1"/>
    </source>
</evidence>
<sequence length="117" mass="12572">MLFPPRFLSLFSARLPLFPLLRRQRFACALPGGRSDLPLPLTLALTLPPARAWPLAGALALFSTLALGRTLALTRSLPLTGAIPLPLPVARPVASPFSLALRVLQVVFAKTCVPIVR</sequence>
<organism evidence="1 2">
    <name type="scientific">Heliomicrobium undosum</name>
    <dbReference type="NCBI Taxonomy" id="121734"/>
    <lineage>
        <taxon>Bacteria</taxon>
        <taxon>Bacillati</taxon>
        <taxon>Bacillota</taxon>
        <taxon>Clostridia</taxon>
        <taxon>Eubacteriales</taxon>
        <taxon>Heliobacteriaceae</taxon>
        <taxon>Heliomicrobium</taxon>
    </lineage>
</organism>
<dbReference type="EMBL" id="WXEY01000003">
    <property type="protein sequence ID" value="MZP29029.1"/>
    <property type="molecule type" value="Genomic_DNA"/>
</dbReference>
<dbReference type="Proteomes" id="UP000463470">
    <property type="component" value="Unassembled WGS sequence"/>
</dbReference>
<comment type="caution">
    <text evidence="1">The sequence shown here is derived from an EMBL/GenBank/DDBJ whole genome shotgun (WGS) entry which is preliminary data.</text>
</comment>
<reference evidence="1 2" key="1">
    <citation type="submission" date="2020-01" db="EMBL/GenBank/DDBJ databases">
        <title>Whole-genome sequence of Heliobacterium undosum DSM 13378.</title>
        <authorList>
            <person name="Kyndt J.A."/>
            <person name="Meyer T.E."/>
        </authorList>
    </citation>
    <scope>NUCLEOTIDE SEQUENCE [LARGE SCALE GENOMIC DNA]</scope>
    <source>
        <strain evidence="1 2">DSM 13378</strain>
    </source>
</reference>
<accession>A0A845L1X1</accession>
<proteinExistence type="predicted"/>
<evidence type="ECO:0000313" key="2">
    <source>
        <dbReference type="Proteomes" id="UP000463470"/>
    </source>
</evidence>
<gene>
    <name evidence="1" type="ORF">GTO91_04800</name>
</gene>
<protein>
    <submittedName>
        <fullName evidence="1">Uncharacterized protein</fullName>
    </submittedName>
</protein>
<dbReference type="AlphaFoldDB" id="A0A845L1X1"/>